<evidence type="ECO:0000256" key="4">
    <source>
        <dbReference type="SAM" id="MobiDB-lite"/>
    </source>
</evidence>
<name>A0A4S8L609_DENBC</name>
<feature type="compositionally biased region" description="Low complexity" evidence="4">
    <location>
        <begin position="153"/>
        <end position="166"/>
    </location>
</feature>
<feature type="region of interest" description="Disordered" evidence="4">
    <location>
        <begin position="128"/>
        <end position="172"/>
    </location>
</feature>
<evidence type="ECO:0000256" key="2">
    <source>
        <dbReference type="ARBA" id="ARBA00022630"/>
    </source>
</evidence>
<comment type="similarity">
    <text evidence="1">Belongs to the class-II pyridine nucleotide-disulfide oxidoreductase family.</text>
</comment>
<evidence type="ECO:0000256" key="1">
    <source>
        <dbReference type="ARBA" id="ARBA00009333"/>
    </source>
</evidence>
<dbReference type="GO" id="GO:0097237">
    <property type="term" value="P:cellular response to toxic substance"/>
    <property type="evidence" value="ECO:0007669"/>
    <property type="project" value="UniProtKB-ARBA"/>
</dbReference>
<proteinExistence type="inferred from homology"/>
<dbReference type="InterPro" id="IPR036188">
    <property type="entry name" value="FAD/NAD-bd_sf"/>
</dbReference>
<accession>A0A4S8L609</accession>
<evidence type="ECO:0000313" key="6">
    <source>
        <dbReference type="Proteomes" id="UP000297245"/>
    </source>
</evidence>
<dbReference type="Proteomes" id="UP000297245">
    <property type="component" value="Unassembled WGS sequence"/>
</dbReference>
<dbReference type="GO" id="GO:0016491">
    <property type="term" value="F:oxidoreductase activity"/>
    <property type="evidence" value="ECO:0007669"/>
    <property type="project" value="UniProtKB-KW"/>
</dbReference>
<keyword evidence="6" id="KW-1185">Reference proteome</keyword>
<evidence type="ECO:0000256" key="3">
    <source>
        <dbReference type="ARBA" id="ARBA00023002"/>
    </source>
</evidence>
<dbReference type="OrthoDB" id="371245at2759"/>
<dbReference type="EMBL" id="ML179626">
    <property type="protein sequence ID" value="THU84039.1"/>
    <property type="molecule type" value="Genomic_DNA"/>
</dbReference>
<dbReference type="InterPro" id="IPR050097">
    <property type="entry name" value="Ferredoxin-NADP_redctase_2"/>
</dbReference>
<reference evidence="5 6" key="1">
    <citation type="journal article" date="2019" name="Nat. Ecol. Evol.">
        <title>Megaphylogeny resolves global patterns of mushroom evolution.</title>
        <authorList>
            <person name="Varga T."/>
            <person name="Krizsan K."/>
            <person name="Foldi C."/>
            <person name="Dima B."/>
            <person name="Sanchez-Garcia M."/>
            <person name="Sanchez-Ramirez S."/>
            <person name="Szollosi G.J."/>
            <person name="Szarkandi J.G."/>
            <person name="Papp V."/>
            <person name="Albert L."/>
            <person name="Andreopoulos W."/>
            <person name="Angelini C."/>
            <person name="Antonin V."/>
            <person name="Barry K.W."/>
            <person name="Bougher N.L."/>
            <person name="Buchanan P."/>
            <person name="Buyck B."/>
            <person name="Bense V."/>
            <person name="Catcheside P."/>
            <person name="Chovatia M."/>
            <person name="Cooper J."/>
            <person name="Damon W."/>
            <person name="Desjardin D."/>
            <person name="Finy P."/>
            <person name="Geml J."/>
            <person name="Haridas S."/>
            <person name="Hughes K."/>
            <person name="Justo A."/>
            <person name="Karasinski D."/>
            <person name="Kautmanova I."/>
            <person name="Kiss B."/>
            <person name="Kocsube S."/>
            <person name="Kotiranta H."/>
            <person name="LaButti K.M."/>
            <person name="Lechner B.E."/>
            <person name="Liimatainen K."/>
            <person name="Lipzen A."/>
            <person name="Lukacs Z."/>
            <person name="Mihaltcheva S."/>
            <person name="Morgado L.N."/>
            <person name="Niskanen T."/>
            <person name="Noordeloos M.E."/>
            <person name="Ohm R.A."/>
            <person name="Ortiz-Santana B."/>
            <person name="Ovrebo C."/>
            <person name="Racz N."/>
            <person name="Riley R."/>
            <person name="Savchenko A."/>
            <person name="Shiryaev A."/>
            <person name="Soop K."/>
            <person name="Spirin V."/>
            <person name="Szebenyi C."/>
            <person name="Tomsovsky M."/>
            <person name="Tulloss R.E."/>
            <person name="Uehling J."/>
            <person name="Grigoriev I.V."/>
            <person name="Vagvolgyi C."/>
            <person name="Papp T."/>
            <person name="Martin F.M."/>
            <person name="Miettinen O."/>
            <person name="Hibbett D.S."/>
            <person name="Nagy L.G."/>
        </authorList>
    </citation>
    <scope>NUCLEOTIDE SEQUENCE [LARGE SCALE GENOMIC DNA]</scope>
    <source>
        <strain evidence="5 6">CBS 962.96</strain>
    </source>
</reference>
<sequence length="378" mass="40965">MSGWRGDIRVVLVVVLVSTRDSPSTRRWFVSTCFCLASENATQPCSSKAPWATPSNSPPIPTAWVVERLFNCGLEPPNFNSKSDSDLDLHLQCVQLGYPIITHTISSIPTMTTPTSFSTQTFCGSNVESFESSSSQRGPSHYTDSLPGDHDTSTTTGSTMSNLTNGKVDKSSEMHSKVVSRYSSVPTTRVIVRSQLAIYLAQANLNSVLFKGFMGNGFTAGGQRAATVNGTSSFPSFEIHNSTSLPSFFHPVENFHGFPTRILGPELMDEFHDQSLRFAARIITETISKIDLSAMSSSSLPVLSRKRLGLRGEEAYCHSGISVCAVFDGAVLIFRTCRNKPLAVIGGGDFAVGEAACTSCSWRLSSIFSSTSHVFCYQ</sequence>
<keyword evidence="2" id="KW-0285">Flavoprotein</keyword>
<dbReference type="AlphaFoldDB" id="A0A4S8L609"/>
<keyword evidence="3" id="KW-0560">Oxidoreductase</keyword>
<dbReference type="Gene3D" id="3.50.50.60">
    <property type="entry name" value="FAD/NAD(P)-binding domain"/>
    <property type="match status" value="2"/>
</dbReference>
<protein>
    <submittedName>
        <fullName evidence="5">Uncharacterized protein</fullName>
    </submittedName>
</protein>
<organism evidence="5 6">
    <name type="scientific">Dendrothele bispora (strain CBS 962.96)</name>
    <dbReference type="NCBI Taxonomy" id="1314807"/>
    <lineage>
        <taxon>Eukaryota</taxon>
        <taxon>Fungi</taxon>
        <taxon>Dikarya</taxon>
        <taxon>Basidiomycota</taxon>
        <taxon>Agaricomycotina</taxon>
        <taxon>Agaricomycetes</taxon>
        <taxon>Agaricomycetidae</taxon>
        <taxon>Agaricales</taxon>
        <taxon>Agaricales incertae sedis</taxon>
        <taxon>Dendrothele</taxon>
    </lineage>
</organism>
<gene>
    <name evidence="5" type="ORF">K435DRAFT_870688</name>
</gene>
<feature type="compositionally biased region" description="Low complexity" evidence="4">
    <location>
        <begin position="128"/>
        <end position="140"/>
    </location>
</feature>
<dbReference type="PANTHER" id="PTHR48105">
    <property type="entry name" value="THIOREDOXIN REDUCTASE 1-RELATED-RELATED"/>
    <property type="match status" value="1"/>
</dbReference>
<evidence type="ECO:0000313" key="5">
    <source>
        <dbReference type="EMBL" id="THU84039.1"/>
    </source>
</evidence>